<proteinExistence type="inferred from homology"/>
<evidence type="ECO:0000256" key="5">
    <source>
        <dbReference type="ARBA" id="ARBA00023157"/>
    </source>
</evidence>
<dbReference type="OrthoDB" id="4225815at2759"/>
<keyword evidence="5 6" id="KW-1015">Disulfide bond</keyword>
<feature type="chain" id="PRO_5040530629" description="Hydrophobin" evidence="6">
    <location>
        <begin position="21"/>
        <end position="133"/>
    </location>
</feature>
<evidence type="ECO:0000256" key="3">
    <source>
        <dbReference type="ARBA" id="ARBA00022512"/>
    </source>
</evidence>
<name>A0A9Q5N6Z4_SANBA</name>
<dbReference type="InterPro" id="IPR001338">
    <property type="entry name" value="Class_I_Hydrophobin"/>
</dbReference>
<protein>
    <recommendedName>
        <fullName evidence="6">Hydrophobin</fullName>
    </recommendedName>
</protein>
<keyword evidence="8" id="KW-1185">Reference proteome</keyword>
<evidence type="ECO:0000256" key="1">
    <source>
        <dbReference type="ARBA" id="ARBA00004191"/>
    </source>
</evidence>
<dbReference type="Proteomes" id="UP000757232">
    <property type="component" value="Unassembled WGS sequence"/>
</dbReference>
<dbReference type="Pfam" id="PF01185">
    <property type="entry name" value="Hydrophobin"/>
    <property type="match status" value="1"/>
</dbReference>
<reference evidence="7" key="1">
    <citation type="submission" date="2016-06" db="EMBL/GenBank/DDBJ databases">
        <title>Draft Genome sequence of the fungus Inonotus baumii.</title>
        <authorList>
            <person name="Zhu H."/>
            <person name="Lin W."/>
        </authorList>
    </citation>
    <scope>NUCLEOTIDE SEQUENCE</scope>
    <source>
        <strain evidence="7">821</strain>
    </source>
</reference>
<evidence type="ECO:0000313" key="8">
    <source>
        <dbReference type="Proteomes" id="UP000757232"/>
    </source>
</evidence>
<dbReference type="EMBL" id="LNZH02000200">
    <property type="protein sequence ID" value="OCB86596.1"/>
    <property type="molecule type" value="Genomic_DNA"/>
</dbReference>
<comment type="caution">
    <text evidence="7">The sequence shown here is derived from an EMBL/GenBank/DDBJ whole genome shotgun (WGS) entry which is preliminary data.</text>
</comment>
<dbReference type="AlphaFoldDB" id="A0A9Q5N6Z4"/>
<gene>
    <name evidence="7" type="ORF">A7U60_g6274</name>
</gene>
<dbReference type="CDD" id="cd23507">
    <property type="entry name" value="hydrophobin_I"/>
    <property type="match status" value="1"/>
</dbReference>
<evidence type="ECO:0000256" key="2">
    <source>
        <dbReference type="ARBA" id="ARBA00010446"/>
    </source>
</evidence>
<organism evidence="7 8">
    <name type="scientific">Sanghuangporus baumii</name>
    <name type="common">Phellinus baumii</name>
    <dbReference type="NCBI Taxonomy" id="108892"/>
    <lineage>
        <taxon>Eukaryota</taxon>
        <taxon>Fungi</taxon>
        <taxon>Dikarya</taxon>
        <taxon>Basidiomycota</taxon>
        <taxon>Agaricomycotina</taxon>
        <taxon>Agaricomycetes</taxon>
        <taxon>Hymenochaetales</taxon>
        <taxon>Hymenochaetaceae</taxon>
        <taxon>Sanghuangporus</taxon>
    </lineage>
</organism>
<evidence type="ECO:0000313" key="7">
    <source>
        <dbReference type="EMBL" id="OCB86596.1"/>
    </source>
</evidence>
<sequence length="133" mass="13659">MLFTFTKYASVLALPLLTVATPGGTPTIKAYSTTTVTVTSTTTATQPASQCNTGPIQCCNSVQPATSPECMALLGLLGIALQDVNDLMMGVTCRPLSNMGSGGSGCEANPVCCENNNFNGMISIGCVPVNIEM</sequence>
<accession>A0A9Q5N6Z4</accession>
<feature type="signal peptide" evidence="6">
    <location>
        <begin position="1"/>
        <end position="20"/>
    </location>
</feature>
<evidence type="ECO:0000256" key="4">
    <source>
        <dbReference type="ARBA" id="ARBA00022525"/>
    </source>
</evidence>
<comment type="similarity">
    <text evidence="2 6">Belongs to the fungal hydrophobin family.</text>
</comment>
<dbReference type="GO" id="GO:0005199">
    <property type="term" value="F:structural constituent of cell wall"/>
    <property type="evidence" value="ECO:0007669"/>
    <property type="project" value="InterPro"/>
</dbReference>
<dbReference type="GO" id="GO:0009277">
    <property type="term" value="C:fungal-type cell wall"/>
    <property type="evidence" value="ECO:0007669"/>
    <property type="project" value="InterPro"/>
</dbReference>
<comment type="subcellular location">
    <subcellularLocation>
        <location evidence="1 6">Secreted</location>
        <location evidence="1 6">Cell wall</location>
    </subcellularLocation>
</comment>
<keyword evidence="4 6" id="KW-0964">Secreted</keyword>
<dbReference type="SMART" id="SM00075">
    <property type="entry name" value="HYDRO"/>
    <property type="match status" value="1"/>
</dbReference>
<keyword evidence="6" id="KW-0732">Signal</keyword>
<evidence type="ECO:0000256" key="6">
    <source>
        <dbReference type="RuleBase" id="RU365009"/>
    </source>
</evidence>
<keyword evidence="3 6" id="KW-0134">Cell wall</keyword>